<dbReference type="RefSeq" id="WP_052333585.1">
    <property type="nucleotide sequence ID" value="NZ_BIMM01000042.1"/>
</dbReference>
<evidence type="ECO:0000256" key="5">
    <source>
        <dbReference type="ARBA" id="ARBA00022989"/>
    </source>
</evidence>
<comment type="subcellular location">
    <subcellularLocation>
        <location evidence="1 7">Cell membrane</location>
        <topology evidence="1 7">Multi-pass membrane protein</topology>
    </subcellularLocation>
</comment>
<evidence type="ECO:0000256" key="1">
    <source>
        <dbReference type="ARBA" id="ARBA00004651"/>
    </source>
</evidence>
<dbReference type="CDD" id="cd06261">
    <property type="entry name" value="TM_PBP2"/>
    <property type="match status" value="1"/>
</dbReference>
<evidence type="ECO:0000256" key="6">
    <source>
        <dbReference type="ARBA" id="ARBA00023136"/>
    </source>
</evidence>
<feature type="transmembrane region" description="Helical" evidence="7">
    <location>
        <begin position="162"/>
        <end position="183"/>
    </location>
</feature>
<dbReference type="EMBL" id="NFEZ01000004">
    <property type="protein sequence ID" value="PLT44792.1"/>
    <property type="molecule type" value="Genomic_DNA"/>
</dbReference>
<comment type="similarity">
    <text evidence="7">Belongs to the binding-protein-dependent transport system permease family.</text>
</comment>
<name>A0A2N5N399_9BACL</name>
<dbReference type="Gene3D" id="1.10.3720.10">
    <property type="entry name" value="MetI-like"/>
    <property type="match status" value="1"/>
</dbReference>
<organism evidence="9 10">
    <name type="scientific">Paenibacillus pasadenensis</name>
    <dbReference type="NCBI Taxonomy" id="217090"/>
    <lineage>
        <taxon>Bacteria</taxon>
        <taxon>Bacillati</taxon>
        <taxon>Bacillota</taxon>
        <taxon>Bacilli</taxon>
        <taxon>Bacillales</taxon>
        <taxon>Paenibacillaceae</taxon>
        <taxon>Paenibacillus</taxon>
    </lineage>
</organism>
<reference evidence="9 10" key="1">
    <citation type="submission" date="2017-05" db="EMBL/GenBank/DDBJ databases">
        <title>Functional genome analysis of Paenibacillus pasadenensis strain R16: insights on endophytic life style and antifungal activity.</title>
        <authorList>
            <person name="Passera A."/>
            <person name="Marcolungo L."/>
            <person name="Casati P."/>
            <person name="Brasca M."/>
            <person name="Quaglino F."/>
            <person name="Delledonne M."/>
        </authorList>
    </citation>
    <scope>NUCLEOTIDE SEQUENCE [LARGE SCALE GENOMIC DNA]</scope>
    <source>
        <strain evidence="9 10">R16</strain>
    </source>
</reference>
<dbReference type="OrthoDB" id="9810086at2"/>
<feature type="transmembrane region" description="Helical" evidence="7">
    <location>
        <begin position="131"/>
        <end position="150"/>
    </location>
</feature>
<dbReference type="GO" id="GO:0005886">
    <property type="term" value="C:plasma membrane"/>
    <property type="evidence" value="ECO:0007669"/>
    <property type="project" value="UniProtKB-SubCell"/>
</dbReference>
<accession>A0A2N5N399</accession>
<feature type="transmembrane region" description="Helical" evidence="7">
    <location>
        <begin position="92"/>
        <end position="119"/>
    </location>
</feature>
<feature type="transmembrane region" description="Helical" evidence="7">
    <location>
        <begin position="32"/>
        <end position="53"/>
    </location>
</feature>
<evidence type="ECO:0000313" key="9">
    <source>
        <dbReference type="EMBL" id="PLT44792.1"/>
    </source>
</evidence>
<dbReference type="InterPro" id="IPR035906">
    <property type="entry name" value="MetI-like_sf"/>
</dbReference>
<comment type="caution">
    <text evidence="9">The sequence shown here is derived from an EMBL/GenBank/DDBJ whole genome shotgun (WGS) entry which is preliminary data.</text>
</comment>
<evidence type="ECO:0000259" key="8">
    <source>
        <dbReference type="PROSITE" id="PS50928"/>
    </source>
</evidence>
<keyword evidence="3" id="KW-1003">Cell membrane</keyword>
<sequence length="321" mass="35713">MATPAAQQVGAGKKPEKPRKVYKRFQSPGDRLFDLFNFIFLSLLVIFTLYPFLNTLAVSLNNANDSIRGGIYLLPRDFSLDNYKYVFQEATIFHATLVSILRTVIGTIVTVFCSAMVAYTISRPEFLLRRFVTVTFILTMYLNGGLIPNYLLMRDLDLIGSFWVYIVPGIIGVFNMIVIRSFIEGLPEGIIESARIDGAGEFRTFMQIVIPLALPALATVALFTGVFQWNSWFDVFLYNSEKANLSTLQYELMKMLANSNSNSSMTSASAFANSANASANFVTPTSIRATMTIVASLPMIIVYPFLQKYFVKGMTVGGVKG</sequence>
<feature type="transmembrane region" description="Helical" evidence="7">
    <location>
        <begin position="287"/>
        <end position="306"/>
    </location>
</feature>
<keyword evidence="10" id="KW-1185">Reference proteome</keyword>
<dbReference type="GO" id="GO:0055085">
    <property type="term" value="P:transmembrane transport"/>
    <property type="evidence" value="ECO:0007669"/>
    <property type="project" value="InterPro"/>
</dbReference>
<dbReference type="PROSITE" id="PS50928">
    <property type="entry name" value="ABC_TM1"/>
    <property type="match status" value="1"/>
</dbReference>
<dbReference type="PANTHER" id="PTHR43744:SF9">
    <property type="entry name" value="POLYGALACTURONAN_RHAMNOGALACTURONAN TRANSPORT SYSTEM PERMEASE PROTEIN YTCP"/>
    <property type="match status" value="1"/>
</dbReference>
<keyword evidence="4 7" id="KW-0812">Transmembrane</keyword>
<evidence type="ECO:0000256" key="4">
    <source>
        <dbReference type="ARBA" id="ARBA00022692"/>
    </source>
</evidence>
<gene>
    <name evidence="9" type="ORF">B8V81_3223</name>
</gene>
<evidence type="ECO:0000256" key="3">
    <source>
        <dbReference type="ARBA" id="ARBA00022475"/>
    </source>
</evidence>
<keyword evidence="2 7" id="KW-0813">Transport</keyword>
<proteinExistence type="inferred from homology"/>
<protein>
    <submittedName>
        <fullName evidence="9">ABC transporter (Permease)</fullName>
    </submittedName>
</protein>
<keyword evidence="5 7" id="KW-1133">Transmembrane helix</keyword>
<dbReference type="SUPFAM" id="SSF161098">
    <property type="entry name" value="MetI-like"/>
    <property type="match status" value="1"/>
</dbReference>
<evidence type="ECO:0000256" key="2">
    <source>
        <dbReference type="ARBA" id="ARBA00022448"/>
    </source>
</evidence>
<feature type="domain" description="ABC transmembrane type-1" evidence="8">
    <location>
        <begin position="96"/>
        <end position="306"/>
    </location>
</feature>
<dbReference type="InterPro" id="IPR000515">
    <property type="entry name" value="MetI-like"/>
</dbReference>
<dbReference type="Proteomes" id="UP000234789">
    <property type="component" value="Unassembled WGS sequence"/>
</dbReference>
<dbReference type="PANTHER" id="PTHR43744">
    <property type="entry name" value="ABC TRANSPORTER PERMEASE PROTEIN MG189-RELATED-RELATED"/>
    <property type="match status" value="1"/>
</dbReference>
<evidence type="ECO:0000256" key="7">
    <source>
        <dbReference type="RuleBase" id="RU363032"/>
    </source>
</evidence>
<evidence type="ECO:0000313" key="10">
    <source>
        <dbReference type="Proteomes" id="UP000234789"/>
    </source>
</evidence>
<feature type="transmembrane region" description="Helical" evidence="7">
    <location>
        <begin position="204"/>
        <end position="229"/>
    </location>
</feature>
<dbReference type="Pfam" id="PF00528">
    <property type="entry name" value="BPD_transp_1"/>
    <property type="match status" value="1"/>
</dbReference>
<keyword evidence="6 7" id="KW-0472">Membrane</keyword>
<dbReference type="AlphaFoldDB" id="A0A2N5N399"/>